<evidence type="ECO:0000313" key="3">
    <source>
        <dbReference type="EMBL" id="KAK6004322.1"/>
    </source>
</evidence>
<gene>
    <name evidence="3" type="ORF">QM012_008184</name>
</gene>
<feature type="compositionally biased region" description="Polar residues" evidence="2">
    <location>
        <begin position="296"/>
        <end position="312"/>
    </location>
</feature>
<reference evidence="3 4" key="1">
    <citation type="submission" date="2023-11" db="EMBL/GenBank/DDBJ databases">
        <title>Draft genome sequence and annotation of the polyextremotolerant black yeast-like fungus Aureobasidium pullulans NRRL 62042.</title>
        <authorList>
            <person name="Dielentheis-Frenken M.R.E."/>
            <person name="Wibberg D."/>
            <person name="Blank L.M."/>
            <person name="Tiso T."/>
        </authorList>
    </citation>
    <scope>NUCLEOTIDE SEQUENCE [LARGE SCALE GENOMIC DNA]</scope>
    <source>
        <strain evidence="3 4">NRRL 62042</strain>
    </source>
</reference>
<feature type="compositionally biased region" description="Polar residues" evidence="2">
    <location>
        <begin position="335"/>
        <end position="350"/>
    </location>
</feature>
<proteinExistence type="predicted"/>
<comment type="caution">
    <text evidence="3">The sequence shown here is derived from an EMBL/GenBank/DDBJ whole genome shotgun (WGS) entry which is preliminary data.</text>
</comment>
<feature type="compositionally biased region" description="Basic and acidic residues" evidence="2">
    <location>
        <begin position="286"/>
        <end position="295"/>
    </location>
</feature>
<evidence type="ECO:0000256" key="2">
    <source>
        <dbReference type="SAM" id="MobiDB-lite"/>
    </source>
</evidence>
<organism evidence="3 4">
    <name type="scientific">Aureobasidium pullulans</name>
    <name type="common">Black yeast</name>
    <name type="synonym">Pullularia pullulans</name>
    <dbReference type="NCBI Taxonomy" id="5580"/>
    <lineage>
        <taxon>Eukaryota</taxon>
        <taxon>Fungi</taxon>
        <taxon>Dikarya</taxon>
        <taxon>Ascomycota</taxon>
        <taxon>Pezizomycotina</taxon>
        <taxon>Dothideomycetes</taxon>
        <taxon>Dothideomycetidae</taxon>
        <taxon>Dothideales</taxon>
        <taxon>Saccotheciaceae</taxon>
        <taxon>Aureobasidium</taxon>
    </lineage>
</organism>
<sequence length="535" mass="59011">MAEPAAHMAPWKLNRKAVLVHAPEHDNVCCLAHVNISYGQAKQEGLITIKLNLKLAESNGVPRTIHLNILPELVDVCSVTTPSFKNMLTTSMLSKLRGVTRAAAVTTLSLKLKEPSIVLVPSGFPESVNPADPNDGDFYAISQISRTRSIRLHYSRQDLQHSDQLRLKTFASALAKDALKSPCINYSHFNGGTGAQKRNWTVFDNKPPSYNQAVLSGTVLGKRSRREDAAAGATSHTSCSSPPPWSPTEVCSSFEVDMPTEGSELIGASSHLVVQTPVKKIKDVLPSESDIRDTQPRTTSCSPATSSTQEVSPPNIVPTVFSTGRRVLNSIAEPRQTQKNRPNRSSSVEDMTNDDVHTLIDGNSVRKIIRDVVHQEKQSILAEHQQMCDEAEIQVVEAIEDGRLTIIDKADKCRDEIDDHCQQVRVACEESCEMLQTNVAYLDEASTVLKKTLTYFMSDFSSAVLTAERSDCRVTHPSAMAAQIIIEDFEHLAISDKVIMLTKVADVGFAHVFLTVNHELRKELVTAWTKHRTEQ</sequence>
<keyword evidence="1" id="KW-0175">Coiled coil</keyword>
<feature type="region of interest" description="Disordered" evidence="2">
    <location>
        <begin position="286"/>
        <end position="317"/>
    </location>
</feature>
<evidence type="ECO:0000256" key="1">
    <source>
        <dbReference type="SAM" id="Coils"/>
    </source>
</evidence>
<evidence type="ECO:0000313" key="4">
    <source>
        <dbReference type="Proteomes" id="UP001341245"/>
    </source>
</evidence>
<protein>
    <submittedName>
        <fullName evidence="3">Uncharacterized protein</fullName>
    </submittedName>
</protein>
<accession>A0ABR0TIU9</accession>
<dbReference type="EMBL" id="JASGXD010000007">
    <property type="protein sequence ID" value="KAK6004322.1"/>
    <property type="molecule type" value="Genomic_DNA"/>
</dbReference>
<keyword evidence="4" id="KW-1185">Reference proteome</keyword>
<name>A0ABR0TIU9_AURPU</name>
<feature type="coiled-coil region" evidence="1">
    <location>
        <begin position="374"/>
        <end position="401"/>
    </location>
</feature>
<dbReference type="Proteomes" id="UP001341245">
    <property type="component" value="Unassembled WGS sequence"/>
</dbReference>
<feature type="region of interest" description="Disordered" evidence="2">
    <location>
        <begin position="330"/>
        <end position="354"/>
    </location>
</feature>
<feature type="region of interest" description="Disordered" evidence="2">
    <location>
        <begin position="222"/>
        <end position="246"/>
    </location>
</feature>